<evidence type="ECO:0000313" key="2">
    <source>
        <dbReference type="Proteomes" id="UP000596742"/>
    </source>
</evidence>
<reference evidence="1" key="1">
    <citation type="submission" date="2018-11" db="EMBL/GenBank/DDBJ databases">
        <authorList>
            <person name="Alioto T."/>
            <person name="Alioto T."/>
        </authorList>
    </citation>
    <scope>NUCLEOTIDE SEQUENCE</scope>
</reference>
<comment type="caution">
    <text evidence="1">The sequence shown here is derived from an EMBL/GenBank/DDBJ whole genome shotgun (WGS) entry which is preliminary data.</text>
</comment>
<sequence length="53" mass="5874">MVNGKGSSAICKSRRFNKKDKIQITAVTRKCINKEVMFVSTSTSKTTQISYAS</sequence>
<dbReference type="EMBL" id="UYJE01009595">
    <property type="protein sequence ID" value="VDI74721.1"/>
    <property type="molecule type" value="Genomic_DNA"/>
</dbReference>
<proteinExistence type="predicted"/>
<dbReference type="Proteomes" id="UP000596742">
    <property type="component" value="Unassembled WGS sequence"/>
</dbReference>
<keyword evidence="2" id="KW-1185">Reference proteome</keyword>
<name>A0A8B6H6M0_MYTGA</name>
<protein>
    <submittedName>
        <fullName evidence="1">Uncharacterized protein</fullName>
    </submittedName>
</protein>
<organism evidence="1 2">
    <name type="scientific">Mytilus galloprovincialis</name>
    <name type="common">Mediterranean mussel</name>
    <dbReference type="NCBI Taxonomy" id="29158"/>
    <lineage>
        <taxon>Eukaryota</taxon>
        <taxon>Metazoa</taxon>
        <taxon>Spiralia</taxon>
        <taxon>Lophotrochozoa</taxon>
        <taxon>Mollusca</taxon>
        <taxon>Bivalvia</taxon>
        <taxon>Autobranchia</taxon>
        <taxon>Pteriomorphia</taxon>
        <taxon>Mytilida</taxon>
        <taxon>Mytiloidea</taxon>
        <taxon>Mytilidae</taxon>
        <taxon>Mytilinae</taxon>
        <taxon>Mytilus</taxon>
    </lineage>
</organism>
<evidence type="ECO:0000313" key="1">
    <source>
        <dbReference type="EMBL" id="VDI74721.1"/>
    </source>
</evidence>
<dbReference type="AlphaFoldDB" id="A0A8B6H6M0"/>
<gene>
    <name evidence="1" type="ORF">MGAL_10B072728</name>
</gene>
<accession>A0A8B6H6M0</accession>